<dbReference type="Pfam" id="PF14559">
    <property type="entry name" value="TPR_19"/>
    <property type="match status" value="1"/>
</dbReference>
<proteinExistence type="predicted"/>
<dbReference type="SUPFAM" id="SSF48452">
    <property type="entry name" value="TPR-like"/>
    <property type="match status" value="1"/>
</dbReference>
<reference evidence="3" key="2">
    <citation type="journal article" date="2023" name="BMC Genomics">
        <title>Pest status, molecular evolution, and epigenetic factors derived from the genome assembly of Frankliniella fusca, a thysanopteran phytovirus vector.</title>
        <authorList>
            <person name="Catto M.A."/>
            <person name="Labadie P.E."/>
            <person name="Jacobson A.L."/>
            <person name="Kennedy G.G."/>
            <person name="Srinivasan R."/>
            <person name="Hunt B.G."/>
        </authorList>
    </citation>
    <scope>NUCLEOTIDE SEQUENCE</scope>
    <source>
        <strain evidence="3">PL_HMW_Pooled</strain>
    </source>
</reference>
<dbReference type="AlphaFoldDB" id="A0AAE1LJY6"/>
<dbReference type="Proteomes" id="UP001219518">
    <property type="component" value="Unassembled WGS sequence"/>
</dbReference>
<accession>A0AAE1LJY6</accession>
<feature type="region of interest" description="Disordered" evidence="1">
    <location>
        <begin position="47"/>
        <end position="67"/>
    </location>
</feature>
<evidence type="ECO:0000313" key="3">
    <source>
        <dbReference type="EMBL" id="KAK3922956.1"/>
    </source>
</evidence>
<evidence type="ECO:0000256" key="1">
    <source>
        <dbReference type="SAM" id="MobiDB-lite"/>
    </source>
</evidence>
<protein>
    <submittedName>
        <fullName evidence="3">Peptidyl-prolyl cis-trans isomerase</fullName>
    </submittedName>
</protein>
<dbReference type="SMART" id="SM00028">
    <property type="entry name" value="TPR"/>
    <property type="match status" value="2"/>
</dbReference>
<dbReference type="PANTHER" id="PTHR46512:SF10">
    <property type="entry name" value="FK506-BINDING PROTEIN-LIKE"/>
    <property type="match status" value="1"/>
</dbReference>
<dbReference type="PANTHER" id="PTHR46512">
    <property type="entry name" value="PEPTIDYLPROLYL ISOMERASE"/>
    <property type="match status" value="1"/>
</dbReference>
<reference evidence="3" key="1">
    <citation type="submission" date="2021-07" db="EMBL/GenBank/DDBJ databases">
        <authorList>
            <person name="Catto M.A."/>
            <person name="Jacobson A."/>
            <person name="Kennedy G."/>
            <person name="Labadie P."/>
            <person name="Hunt B.G."/>
            <person name="Srinivasan R."/>
        </authorList>
    </citation>
    <scope>NUCLEOTIDE SEQUENCE</scope>
    <source>
        <strain evidence="3">PL_HMW_Pooled</strain>
        <tissue evidence="3">Head</tissue>
    </source>
</reference>
<sequence length="403" mass="45074">MDDHRAEGEAWRGISPLVSDHFPCKMENHSPAGSVRYDQKEYTEIILNSSTENPESENKSPKNPNTVYVSSLDEDDNETPEECHHLCEEIEIPQTSPSVSLYDTYVSKTVLTPGLVGLRPHFHSVCKVFVEETILLNPAFEHVLEGGSVFSRESSNRNTITIRIGSSDTELERALELALLNMNVAERSEVILSASDRTKKLRDKPVLPAPCVKCIINLKAASTSCDTNMEVAGDSSLACLSSNEEEKYETALNDKNSGIELFKKQKFVDAFHRFAAGAKTLMTLDSIVLEGKERNEEISTLYSTLCSNMAECQLKENNPTSAMILCKRALEHDPCNVKALYRQAVAAWTLGDVDQADSLLIHLLQLDPNNLAAKRIHKEVKDRLQIYEDEYSTMMKRIFGNNN</sequence>
<dbReference type="InterPro" id="IPR050754">
    <property type="entry name" value="FKBP4/5/8-like"/>
</dbReference>
<organism evidence="3 4">
    <name type="scientific">Frankliniella fusca</name>
    <dbReference type="NCBI Taxonomy" id="407009"/>
    <lineage>
        <taxon>Eukaryota</taxon>
        <taxon>Metazoa</taxon>
        <taxon>Ecdysozoa</taxon>
        <taxon>Arthropoda</taxon>
        <taxon>Hexapoda</taxon>
        <taxon>Insecta</taxon>
        <taxon>Pterygota</taxon>
        <taxon>Neoptera</taxon>
        <taxon>Paraneoptera</taxon>
        <taxon>Thysanoptera</taxon>
        <taxon>Terebrantia</taxon>
        <taxon>Thripoidea</taxon>
        <taxon>Thripidae</taxon>
        <taxon>Frankliniella</taxon>
    </lineage>
</organism>
<dbReference type="Pfam" id="PF18023">
    <property type="entry name" value="FKBP_N_2"/>
    <property type="match status" value="1"/>
</dbReference>
<dbReference type="InterPro" id="IPR011990">
    <property type="entry name" value="TPR-like_helical_dom_sf"/>
</dbReference>
<keyword evidence="3" id="KW-0413">Isomerase</keyword>
<evidence type="ECO:0000259" key="2">
    <source>
        <dbReference type="Pfam" id="PF18023"/>
    </source>
</evidence>
<keyword evidence="4" id="KW-1185">Reference proteome</keyword>
<dbReference type="Gene3D" id="1.25.40.10">
    <property type="entry name" value="Tetratricopeptide repeat domain"/>
    <property type="match status" value="1"/>
</dbReference>
<gene>
    <name evidence="3" type="ORF">KUF71_001615</name>
</gene>
<feature type="domain" description="BDBT FKBP like N-terminal" evidence="2">
    <location>
        <begin position="104"/>
        <end position="196"/>
    </location>
</feature>
<dbReference type="GO" id="GO:0016853">
    <property type="term" value="F:isomerase activity"/>
    <property type="evidence" value="ECO:0007669"/>
    <property type="project" value="UniProtKB-KW"/>
</dbReference>
<dbReference type="InterPro" id="IPR019734">
    <property type="entry name" value="TPR_rpt"/>
</dbReference>
<comment type="caution">
    <text evidence="3">The sequence shown here is derived from an EMBL/GenBank/DDBJ whole genome shotgun (WGS) entry which is preliminary data.</text>
</comment>
<name>A0AAE1LJY6_9NEOP</name>
<dbReference type="InterPro" id="IPR040478">
    <property type="entry name" value="FKBP_N_2"/>
</dbReference>
<evidence type="ECO:0000313" key="4">
    <source>
        <dbReference type="Proteomes" id="UP001219518"/>
    </source>
</evidence>
<dbReference type="EMBL" id="JAHWGI010001134">
    <property type="protein sequence ID" value="KAK3922956.1"/>
    <property type="molecule type" value="Genomic_DNA"/>
</dbReference>